<accession>A0ACB9QFN7</accession>
<dbReference type="Proteomes" id="UP001057402">
    <property type="component" value="Chromosome 6"/>
</dbReference>
<evidence type="ECO:0000313" key="2">
    <source>
        <dbReference type="Proteomes" id="UP001057402"/>
    </source>
</evidence>
<dbReference type="EMBL" id="CM042885">
    <property type="protein sequence ID" value="KAI4364647.1"/>
    <property type="molecule type" value="Genomic_DNA"/>
</dbReference>
<gene>
    <name evidence="1" type="ORF">MLD38_020708</name>
</gene>
<protein>
    <submittedName>
        <fullName evidence="1">Uncharacterized protein</fullName>
    </submittedName>
</protein>
<evidence type="ECO:0000313" key="1">
    <source>
        <dbReference type="EMBL" id="KAI4364647.1"/>
    </source>
</evidence>
<organism evidence="1 2">
    <name type="scientific">Melastoma candidum</name>
    <dbReference type="NCBI Taxonomy" id="119954"/>
    <lineage>
        <taxon>Eukaryota</taxon>
        <taxon>Viridiplantae</taxon>
        <taxon>Streptophyta</taxon>
        <taxon>Embryophyta</taxon>
        <taxon>Tracheophyta</taxon>
        <taxon>Spermatophyta</taxon>
        <taxon>Magnoliopsida</taxon>
        <taxon>eudicotyledons</taxon>
        <taxon>Gunneridae</taxon>
        <taxon>Pentapetalae</taxon>
        <taxon>rosids</taxon>
        <taxon>malvids</taxon>
        <taxon>Myrtales</taxon>
        <taxon>Melastomataceae</taxon>
        <taxon>Melastomatoideae</taxon>
        <taxon>Melastomateae</taxon>
        <taxon>Melastoma</taxon>
    </lineage>
</organism>
<sequence length="135" mass="14670">MPLLKYYCDYCDKQFQDTPSARKRHLQGLLHLRARSLWFDSLRLSETNQAPASVDTSVATGVCNRFVKTGFCRYGDSCKYVHPKGVASPGASSGTIAPGNVVVSSSVGTAWENLPPSLRPPTDGAYAAQPFVDWG</sequence>
<name>A0ACB9QFN7_9MYRT</name>
<comment type="caution">
    <text evidence="1">The sequence shown here is derived from an EMBL/GenBank/DDBJ whole genome shotgun (WGS) entry which is preliminary data.</text>
</comment>
<keyword evidence="2" id="KW-1185">Reference proteome</keyword>
<reference evidence="2" key="1">
    <citation type="journal article" date="2023" name="Front. Plant Sci.">
        <title>Chromosomal-level genome assembly of Melastoma candidum provides insights into trichome evolution.</title>
        <authorList>
            <person name="Zhong Y."/>
            <person name="Wu W."/>
            <person name="Sun C."/>
            <person name="Zou P."/>
            <person name="Liu Y."/>
            <person name="Dai S."/>
            <person name="Zhou R."/>
        </authorList>
    </citation>
    <scope>NUCLEOTIDE SEQUENCE [LARGE SCALE GENOMIC DNA]</scope>
</reference>
<proteinExistence type="predicted"/>